<evidence type="ECO:0000256" key="5">
    <source>
        <dbReference type="ARBA" id="ARBA00022777"/>
    </source>
</evidence>
<comment type="catalytic activity">
    <reaction evidence="1">
        <text>ATP + protein L-histidine = ADP + protein N-phospho-L-histidine.</text>
        <dbReference type="EC" id="2.7.13.3"/>
    </reaction>
</comment>
<dbReference type="CDD" id="cd00082">
    <property type="entry name" value="HisKA"/>
    <property type="match status" value="1"/>
</dbReference>
<dbReference type="InterPro" id="IPR035965">
    <property type="entry name" value="PAS-like_dom_sf"/>
</dbReference>
<dbReference type="RefSeq" id="WP_136843295.1">
    <property type="nucleotide sequence ID" value="NZ_SWBR01000005.1"/>
</dbReference>
<dbReference type="Pfam" id="PF08447">
    <property type="entry name" value="PAS_3"/>
    <property type="match status" value="3"/>
</dbReference>
<dbReference type="Gene3D" id="3.30.450.20">
    <property type="entry name" value="PAS domain"/>
    <property type="match status" value="5"/>
</dbReference>
<dbReference type="PROSITE" id="PS50113">
    <property type="entry name" value="PAC"/>
    <property type="match status" value="3"/>
</dbReference>
<dbReference type="Pfam" id="PF02518">
    <property type="entry name" value="HATPase_c"/>
    <property type="match status" value="1"/>
</dbReference>
<dbReference type="InterPro" id="IPR000014">
    <property type="entry name" value="PAS"/>
</dbReference>
<feature type="domain" description="PAC" evidence="7">
    <location>
        <begin position="625"/>
        <end position="677"/>
    </location>
</feature>
<dbReference type="InterPro" id="IPR003594">
    <property type="entry name" value="HATPase_dom"/>
</dbReference>
<evidence type="ECO:0000259" key="7">
    <source>
        <dbReference type="PROSITE" id="PS50113"/>
    </source>
</evidence>
<comment type="caution">
    <text evidence="8">The sequence shown here is derived from an EMBL/GenBank/DDBJ whole genome shotgun (WGS) entry which is preliminary data.</text>
</comment>
<dbReference type="InterPro" id="IPR005467">
    <property type="entry name" value="His_kinase_dom"/>
</dbReference>
<evidence type="ECO:0000256" key="2">
    <source>
        <dbReference type="ARBA" id="ARBA00012438"/>
    </source>
</evidence>
<evidence type="ECO:0000313" key="8">
    <source>
        <dbReference type="EMBL" id="TKC05385.1"/>
    </source>
</evidence>
<dbReference type="Gene3D" id="1.10.287.130">
    <property type="match status" value="1"/>
</dbReference>
<evidence type="ECO:0000256" key="4">
    <source>
        <dbReference type="ARBA" id="ARBA00022679"/>
    </source>
</evidence>
<dbReference type="NCBIfam" id="TIGR00229">
    <property type="entry name" value="sensory_box"/>
    <property type="match status" value="3"/>
</dbReference>
<dbReference type="PANTHER" id="PTHR43304">
    <property type="entry name" value="PHYTOCHROME-LIKE PROTEIN CPH1"/>
    <property type="match status" value="1"/>
</dbReference>
<sequence length="901" mass="102156">MDFGFIRGGGESSALIRSIDWNKNPLGPINQWPQSLRTTLSIVLNSKFPMFLFWGPDLICFYNDAYRLSLGNNGKHPQAMGQKGIETWPEIWDFIKPLIDQVLAGGEASWNEDHLLPIYRNGKIEDVYWTFSYSPAYDETDKPAGVFVTCTETTAKVSSLNSINESKNELEFALNAAELGTWDLDPLTNKFTANKRLKKWLGFEPDTEIDLNLALNAIIAKDRQRVSDAIAKALDFSLGGNYAIQYTIVNSKNGRERVVKAKGKALFNNEKIAYKLSGTLQDITEEVAAQAAFKESEENFRKLILQAPVGMIILKGEDFFVELVNDAYLKLTGKSKKNFADRPLWEAMPESKTLGFDTILKKVMRTGVAHHGNEQPLNLIRNGQKETIYINYVYEPLKDIDGSINRIMVVAVDITEILASKLKIKDAEERARLAAVAAGVGTFDLDLRNGDLKTSERFDEIFGFDRKVNRADFVNAIHADDHEIRLNAHRRALSSGQIFYDARVVWKDNSLHWIRIDGKIYYDADEKPLRMLGTVMDITHQRNAKEELLHINQRLEIALETGSLGSYELNINTRKITFSDQFFKNYGLLPNQNLSYDDVIDLIEPSFKEDVVSAINTAILNKSIYQAEYQIRWSDGSLHWIKESGKAKYNEQGNPITFISASFDITETKQLQQQKDDFIGIASHELKTPVTSIKAYAQVLERILTNKGDIKEAELMRKMDNQLNRLTSLIGDLLDVTKVNAGKLQYNHTHFDFNEMIRFVIEDLQRTTDSHEIIENLQEVGLAYTDKERVSQVVTNLITNAIKYSPDSKKIIVHTSVEEGNVIVCIEDFGIGIAQDKLNKVFEQFYRVSGSMQHTFPGLGLGLYISSEIIKREGGKIWVTSTEGQGSKFYFSIPLQLRNTY</sequence>
<keyword evidence="9" id="KW-1185">Reference proteome</keyword>
<gene>
    <name evidence="8" type="ORF">FA048_16790</name>
</gene>
<keyword evidence="3" id="KW-0597">Phosphoprotein</keyword>
<dbReference type="InterPro" id="IPR000700">
    <property type="entry name" value="PAS-assoc_C"/>
</dbReference>
<evidence type="ECO:0000256" key="1">
    <source>
        <dbReference type="ARBA" id="ARBA00000085"/>
    </source>
</evidence>
<dbReference type="SUPFAM" id="SSF55874">
    <property type="entry name" value="ATPase domain of HSP90 chaperone/DNA topoisomerase II/histidine kinase"/>
    <property type="match status" value="1"/>
</dbReference>
<dbReference type="InterPro" id="IPR013655">
    <property type="entry name" value="PAS_fold_3"/>
</dbReference>
<organism evidence="8 9">
    <name type="scientific">Pedobacter polaris</name>
    <dbReference type="NCBI Taxonomy" id="2571273"/>
    <lineage>
        <taxon>Bacteria</taxon>
        <taxon>Pseudomonadati</taxon>
        <taxon>Bacteroidota</taxon>
        <taxon>Sphingobacteriia</taxon>
        <taxon>Sphingobacteriales</taxon>
        <taxon>Sphingobacteriaceae</taxon>
        <taxon>Pedobacter</taxon>
    </lineage>
</organism>
<reference evidence="8 9" key="1">
    <citation type="submission" date="2019-04" db="EMBL/GenBank/DDBJ databases">
        <title>Pedobacter sp. RP-3-22 sp. nov., isolated from Arctic soil.</title>
        <authorList>
            <person name="Dahal R.H."/>
            <person name="Kim D.-U."/>
        </authorList>
    </citation>
    <scope>NUCLEOTIDE SEQUENCE [LARGE SCALE GENOMIC DNA]</scope>
    <source>
        <strain evidence="8 9">RP-3-22</strain>
    </source>
</reference>
<dbReference type="EMBL" id="SWBR01000005">
    <property type="protein sequence ID" value="TKC05385.1"/>
    <property type="molecule type" value="Genomic_DNA"/>
</dbReference>
<dbReference type="SMART" id="SM00387">
    <property type="entry name" value="HATPase_c"/>
    <property type="match status" value="1"/>
</dbReference>
<dbReference type="SMART" id="SM00388">
    <property type="entry name" value="HisKA"/>
    <property type="match status" value="1"/>
</dbReference>
<feature type="domain" description="PAC" evidence="7">
    <location>
        <begin position="498"/>
        <end position="550"/>
    </location>
</feature>
<accession>A0A4U1CG51</accession>
<dbReference type="SMART" id="SM00091">
    <property type="entry name" value="PAS"/>
    <property type="match status" value="4"/>
</dbReference>
<dbReference type="CDD" id="cd00075">
    <property type="entry name" value="HATPase"/>
    <property type="match status" value="1"/>
</dbReference>
<dbReference type="EC" id="2.7.13.3" evidence="2"/>
<feature type="domain" description="PAC" evidence="7">
    <location>
        <begin position="242"/>
        <end position="295"/>
    </location>
</feature>
<evidence type="ECO:0000256" key="3">
    <source>
        <dbReference type="ARBA" id="ARBA00022553"/>
    </source>
</evidence>
<dbReference type="SMART" id="SM00086">
    <property type="entry name" value="PAC"/>
    <property type="match status" value="4"/>
</dbReference>
<dbReference type="PROSITE" id="PS50109">
    <property type="entry name" value="HIS_KIN"/>
    <property type="match status" value="1"/>
</dbReference>
<dbReference type="InterPro" id="IPR003661">
    <property type="entry name" value="HisK_dim/P_dom"/>
</dbReference>
<dbReference type="GO" id="GO:0000155">
    <property type="term" value="F:phosphorelay sensor kinase activity"/>
    <property type="evidence" value="ECO:0007669"/>
    <property type="project" value="InterPro"/>
</dbReference>
<dbReference type="OrthoDB" id="9813151at2"/>
<dbReference type="InterPro" id="IPR013656">
    <property type="entry name" value="PAS_4"/>
</dbReference>
<dbReference type="FunFam" id="3.30.565.10:FF:000006">
    <property type="entry name" value="Sensor histidine kinase WalK"/>
    <property type="match status" value="1"/>
</dbReference>
<dbReference type="SUPFAM" id="SSF47384">
    <property type="entry name" value="Homodimeric domain of signal transducing histidine kinase"/>
    <property type="match status" value="1"/>
</dbReference>
<proteinExistence type="predicted"/>
<dbReference type="Proteomes" id="UP000309488">
    <property type="component" value="Unassembled WGS sequence"/>
</dbReference>
<dbReference type="InterPro" id="IPR036890">
    <property type="entry name" value="HATPase_C_sf"/>
</dbReference>
<dbReference type="InterPro" id="IPR004358">
    <property type="entry name" value="Sig_transdc_His_kin-like_C"/>
</dbReference>
<dbReference type="PANTHER" id="PTHR43304:SF1">
    <property type="entry name" value="PAC DOMAIN-CONTAINING PROTEIN"/>
    <property type="match status" value="1"/>
</dbReference>
<keyword evidence="5" id="KW-0418">Kinase</keyword>
<dbReference type="Pfam" id="PF00512">
    <property type="entry name" value="HisKA"/>
    <property type="match status" value="1"/>
</dbReference>
<dbReference type="Gene3D" id="3.30.565.10">
    <property type="entry name" value="Histidine kinase-like ATPase, C-terminal domain"/>
    <property type="match status" value="1"/>
</dbReference>
<dbReference type="AlphaFoldDB" id="A0A4U1CG51"/>
<dbReference type="PRINTS" id="PR00344">
    <property type="entry name" value="BCTRLSENSOR"/>
</dbReference>
<dbReference type="CDD" id="cd00130">
    <property type="entry name" value="PAS"/>
    <property type="match status" value="3"/>
</dbReference>
<name>A0A4U1CG51_9SPHI</name>
<dbReference type="Gene3D" id="2.10.70.100">
    <property type="match status" value="2"/>
</dbReference>
<dbReference type="SUPFAM" id="SSF55785">
    <property type="entry name" value="PYP-like sensor domain (PAS domain)"/>
    <property type="match status" value="4"/>
</dbReference>
<dbReference type="Pfam" id="PF08448">
    <property type="entry name" value="PAS_4"/>
    <property type="match status" value="1"/>
</dbReference>
<dbReference type="InterPro" id="IPR036097">
    <property type="entry name" value="HisK_dim/P_sf"/>
</dbReference>
<dbReference type="InterPro" id="IPR052162">
    <property type="entry name" value="Sensor_kinase/Photoreceptor"/>
</dbReference>
<feature type="domain" description="Histidine kinase" evidence="6">
    <location>
        <begin position="681"/>
        <end position="897"/>
    </location>
</feature>
<dbReference type="InterPro" id="IPR001610">
    <property type="entry name" value="PAC"/>
</dbReference>
<keyword evidence="4" id="KW-0808">Transferase</keyword>
<protein>
    <recommendedName>
        <fullName evidence="2">histidine kinase</fullName>
        <ecNumber evidence="2">2.7.13.3</ecNumber>
    </recommendedName>
</protein>
<evidence type="ECO:0000259" key="6">
    <source>
        <dbReference type="PROSITE" id="PS50109"/>
    </source>
</evidence>
<evidence type="ECO:0000313" key="9">
    <source>
        <dbReference type="Proteomes" id="UP000309488"/>
    </source>
</evidence>